<dbReference type="Gene3D" id="3.40.50.1240">
    <property type="entry name" value="Phosphoglycerate mutase-like"/>
    <property type="match status" value="1"/>
</dbReference>
<comment type="catalytic activity">
    <reaction evidence="1">
        <text>a phosphate monoester + H2O = an alcohol + phosphate</text>
        <dbReference type="Rhea" id="RHEA:15017"/>
        <dbReference type="ChEBI" id="CHEBI:15377"/>
        <dbReference type="ChEBI" id="CHEBI:30879"/>
        <dbReference type="ChEBI" id="CHEBI:43474"/>
        <dbReference type="ChEBI" id="CHEBI:67140"/>
        <dbReference type="EC" id="3.1.3.2"/>
    </reaction>
</comment>
<organism evidence="8 10">
    <name type="scientific">Didymodactylos carnosus</name>
    <dbReference type="NCBI Taxonomy" id="1234261"/>
    <lineage>
        <taxon>Eukaryota</taxon>
        <taxon>Metazoa</taxon>
        <taxon>Spiralia</taxon>
        <taxon>Gnathifera</taxon>
        <taxon>Rotifera</taxon>
        <taxon>Eurotatoria</taxon>
        <taxon>Bdelloidea</taxon>
        <taxon>Philodinida</taxon>
        <taxon>Philodinidae</taxon>
        <taxon>Didymodactylos</taxon>
    </lineage>
</organism>
<name>A0A815IPP1_9BILA</name>
<reference evidence="8" key="1">
    <citation type="submission" date="2021-02" db="EMBL/GenBank/DDBJ databases">
        <authorList>
            <person name="Nowell W R."/>
        </authorList>
    </citation>
    <scope>NUCLEOTIDE SEQUENCE</scope>
</reference>
<dbReference type="SUPFAM" id="SSF53254">
    <property type="entry name" value="Phosphoglycerate mutase-like"/>
    <property type="match status" value="1"/>
</dbReference>
<comment type="caution">
    <text evidence="8">The sequence shown here is derived from an EMBL/GenBank/DDBJ whole genome shotgun (WGS) entry which is preliminary data.</text>
</comment>
<dbReference type="Pfam" id="PF00328">
    <property type="entry name" value="His_Phos_2"/>
    <property type="match status" value="1"/>
</dbReference>
<evidence type="ECO:0000256" key="2">
    <source>
        <dbReference type="ARBA" id="ARBA00005375"/>
    </source>
</evidence>
<keyword evidence="7" id="KW-0325">Glycoprotein</keyword>
<dbReference type="EMBL" id="CAJNOQ010015919">
    <property type="protein sequence ID" value="CAF1371173.1"/>
    <property type="molecule type" value="Genomic_DNA"/>
</dbReference>
<sequence length="199" mass="22695">MNLGTYIRKRYTNLLNSTYVASEVYVRSTDYDRTLMSAYCNLVGLYPTDKATSIVEYPVPPLMKPWQPIPVHTVPKAIDHLLGVSNCPRYEELVEELRQSDRIKRINNAFKDLFTFLEESTGEKIPDLFFAWDIADTMVIQLIESCSCPIGIKVYSCKQSVGLAILFNSYQRSDKTRIQPLAKRKVKGPSMKVCTALNL</sequence>
<dbReference type="GO" id="GO:0003993">
    <property type="term" value="F:acid phosphatase activity"/>
    <property type="evidence" value="ECO:0007669"/>
    <property type="project" value="UniProtKB-EC"/>
</dbReference>
<comment type="similarity">
    <text evidence="2">Belongs to the histidine acid phosphatase family.</text>
</comment>
<dbReference type="PANTHER" id="PTHR11567:SF211">
    <property type="entry name" value="PROSTATIC ACID PHOSPHATASE"/>
    <property type="match status" value="1"/>
</dbReference>
<evidence type="ECO:0000313" key="9">
    <source>
        <dbReference type="EMBL" id="CAF4257567.1"/>
    </source>
</evidence>
<dbReference type="CDD" id="cd07061">
    <property type="entry name" value="HP_HAP_like"/>
    <property type="match status" value="1"/>
</dbReference>
<keyword evidence="6" id="KW-1015">Disulfide bond</keyword>
<keyword evidence="10" id="KW-1185">Reference proteome</keyword>
<dbReference type="InterPro" id="IPR000560">
    <property type="entry name" value="His_Pase_clade-2"/>
</dbReference>
<evidence type="ECO:0000256" key="4">
    <source>
        <dbReference type="ARBA" id="ARBA00022729"/>
    </source>
</evidence>
<gene>
    <name evidence="8" type="ORF">GPM918_LOCUS31864</name>
    <name evidence="9" type="ORF">SRO942_LOCUS32515</name>
</gene>
<dbReference type="PANTHER" id="PTHR11567">
    <property type="entry name" value="ACID PHOSPHATASE-RELATED"/>
    <property type="match status" value="1"/>
</dbReference>
<accession>A0A815IPP1</accession>
<evidence type="ECO:0000313" key="10">
    <source>
        <dbReference type="Proteomes" id="UP000663829"/>
    </source>
</evidence>
<protein>
    <recommendedName>
        <fullName evidence="3">acid phosphatase</fullName>
        <ecNumber evidence="3">3.1.3.2</ecNumber>
    </recommendedName>
</protein>
<evidence type="ECO:0000256" key="5">
    <source>
        <dbReference type="ARBA" id="ARBA00022801"/>
    </source>
</evidence>
<evidence type="ECO:0000256" key="7">
    <source>
        <dbReference type="ARBA" id="ARBA00023180"/>
    </source>
</evidence>
<dbReference type="Proteomes" id="UP000663829">
    <property type="component" value="Unassembled WGS sequence"/>
</dbReference>
<evidence type="ECO:0000256" key="6">
    <source>
        <dbReference type="ARBA" id="ARBA00023157"/>
    </source>
</evidence>
<dbReference type="AlphaFoldDB" id="A0A815IPP1"/>
<evidence type="ECO:0000313" key="8">
    <source>
        <dbReference type="EMBL" id="CAF1371173.1"/>
    </source>
</evidence>
<dbReference type="InterPro" id="IPR029033">
    <property type="entry name" value="His_PPase_superfam"/>
</dbReference>
<keyword evidence="4" id="KW-0732">Signal</keyword>
<dbReference type="EMBL" id="CAJOBC010075615">
    <property type="protein sequence ID" value="CAF4257567.1"/>
    <property type="molecule type" value="Genomic_DNA"/>
</dbReference>
<proteinExistence type="inferred from homology"/>
<dbReference type="Proteomes" id="UP000681722">
    <property type="component" value="Unassembled WGS sequence"/>
</dbReference>
<dbReference type="OrthoDB" id="258392at2759"/>
<evidence type="ECO:0000256" key="1">
    <source>
        <dbReference type="ARBA" id="ARBA00000032"/>
    </source>
</evidence>
<evidence type="ECO:0000256" key="3">
    <source>
        <dbReference type="ARBA" id="ARBA00012646"/>
    </source>
</evidence>
<dbReference type="EC" id="3.1.3.2" evidence="3"/>
<dbReference type="InterPro" id="IPR050645">
    <property type="entry name" value="Histidine_acid_phosphatase"/>
</dbReference>
<keyword evidence="5" id="KW-0378">Hydrolase</keyword>